<name>A0AA39NSF3_9AGAR</name>
<reference evidence="1" key="1">
    <citation type="submission" date="2023-06" db="EMBL/GenBank/DDBJ databases">
        <authorList>
            <consortium name="Lawrence Berkeley National Laboratory"/>
            <person name="Ahrendt S."/>
            <person name="Sahu N."/>
            <person name="Indic B."/>
            <person name="Wong-Bajracharya J."/>
            <person name="Merenyi Z."/>
            <person name="Ke H.-M."/>
            <person name="Monk M."/>
            <person name="Kocsube S."/>
            <person name="Drula E."/>
            <person name="Lipzen A."/>
            <person name="Balint B."/>
            <person name="Henrissat B."/>
            <person name="Andreopoulos B."/>
            <person name="Martin F.M."/>
            <person name="Harder C.B."/>
            <person name="Rigling D."/>
            <person name="Ford K.L."/>
            <person name="Foster G.D."/>
            <person name="Pangilinan J."/>
            <person name="Papanicolaou A."/>
            <person name="Barry K."/>
            <person name="LaButti K."/>
            <person name="Viragh M."/>
            <person name="Koriabine M."/>
            <person name="Yan M."/>
            <person name="Riley R."/>
            <person name="Champramary S."/>
            <person name="Plett K.L."/>
            <person name="Tsai I.J."/>
            <person name="Slot J."/>
            <person name="Sipos G."/>
            <person name="Plett J."/>
            <person name="Nagy L.G."/>
            <person name="Grigoriev I.V."/>
        </authorList>
    </citation>
    <scope>NUCLEOTIDE SEQUENCE</scope>
    <source>
        <strain evidence="1">ICMP 16352</strain>
    </source>
</reference>
<organism evidence="1 2">
    <name type="scientific">Armillaria novae-zelandiae</name>
    <dbReference type="NCBI Taxonomy" id="153914"/>
    <lineage>
        <taxon>Eukaryota</taxon>
        <taxon>Fungi</taxon>
        <taxon>Dikarya</taxon>
        <taxon>Basidiomycota</taxon>
        <taxon>Agaricomycotina</taxon>
        <taxon>Agaricomycetes</taxon>
        <taxon>Agaricomycetidae</taxon>
        <taxon>Agaricales</taxon>
        <taxon>Marasmiineae</taxon>
        <taxon>Physalacriaceae</taxon>
        <taxon>Armillaria</taxon>
    </lineage>
</organism>
<evidence type="ECO:0000313" key="1">
    <source>
        <dbReference type="EMBL" id="KAK0470988.1"/>
    </source>
</evidence>
<dbReference type="Proteomes" id="UP001175227">
    <property type="component" value="Unassembled WGS sequence"/>
</dbReference>
<dbReference type="EMBL" id="JAUEPR010000056">
    <property type="protein sequence ID" value="KAK0470988.1"/>
    <property type="molecule type" value="Genomic_DNA"/>
</dbReference>
<gene>
    <name evidence="1" type="ORF">IW261DRAFT_1572507</name>
</gene>
<protein>
    <submittedName>
        <fullName evidence="1">Uncharacterized protein</fullName>
    </submittedName>
</protein>
<dbReference type="AlphaFoldDB" id="A0AA39NSF3"/>
<evidence type="ECO:0000313" key="2">
    <source>
        <dbReference type="Proteomes" id="UP001175227"/>
    </source>
</evidence>
<proteinExistence type="predicted"/>
<accession>A0AA39NSF3</accession>
<comment type="caution">
    <text evidence="1">The sequence shown here is derived from an EMBL/GenBank/DDBJ whole genome shotgun (WGS) entry which is preliminary data.</text>
</comment>
<keyword evidence="2" id="KW-1185">Reference proteome</keyword>
<sequence>MSTTTARSKFIVATKDDKSVLLVRKDVSEYKQRTHFSVFSDHEIVIQTRDLSVCAGKYVDITSGMWSMDIDEIDNVHVVVVDTGYDYDY</sequence>